<reference evidence="2 3" key="1">
    <citation type="submission" date="2023-11" db="EMBL/GenBank/DDBJ databases">
        <title>Halocaridina rubra genome assembly.</title>
        <authorList>
            <person name="Smith C."/>
        </authorList>
    </citation>
    <scope>NUCLEOTIDE SEQUENCE [LARGE SCALE GENOMIC DNA]</scope>
    <source>
        <strain evidence="2">EP-1</strain>
        <tissue evidence="2">Whole</tissue>
    </source>
</reference>
<dbReference type="Proteomes" id="UP001381693">
    <property type="component" value="Unassembled WGS sequence"/>
</dbReference>
<organism evidence="2 3">
    <name type="scientific">Halocaridina rubra</name>
    <name type="common">Hawaiian red shrimp</name>
    <dbReference type="NCBI Taxonomy" id="373956"/>
    <lineage>
        <taxon>Eukaryota</taxon>
        <taxon>Metazoa</taxon>
        <taxon>Ecdysozoa</taxon>
        <taxon>Arthropoda</taxon>
        <taxon>Crustacea</taxon>
        <taxon>Multicrustacea</taxon>
        <taxon>Malacostraca</taxon>
        <taxon>Eumalacostraca</taxon>
        <taxon>Eucarida</taxon>
        <taxon>Decapoda</taxon>
        <taxon>Pleocyemata</taxon>
        <taxon>Caridea</taxon>
        <taxon>Atyoidea</taxon>
        <taxon>Atyidae</taxon>
        <taxon>Halocaridina</taxon>
    </lineage>
</organism>
<evidence type="ECO:0000313" key="3">
    <source>
        <dbReference type="Proteomes" id="UP001381693"/>
    </source>
</evidence>
<name>A0AAN8WKX6_HALRR</name>
<gene>
    <name evidence="2" type="ORF">SK128_012577</name>
</gene>
<dbReference type="EMBL" id="JAXCGZ010022673">
    <property type="protein sequence ID" value="KAK7027877.1"/>
    <property type="molecule type" value="Genomic_DNA"/>
</dbReference>
<comment type="caution">
    <text evidence="2">The sequence shown here is derived from an EMBL/GenBank/DDBJ whole genome shotgun (WGS) entry which is preliminary data.</text>
</comment>
<dbReference type="AlphaFoldDB" id="A0AAN8WKX6"/>
<evidence type="ECO:0000313" key="2">
    <source>
        <dbReference type="EMBL" id="KAK7027877.1"/>
    </source>
</evidence>
<feature type="compositionally biased region" description="Polar residues" evidence="1">
    <location>
        <begin position="1"/>
        <end position="11"/>
    </location>
</feature>
<sequence>MLSSPQVTAVTRNEVELQESDESESIGSLESDLDLESGNKEDEKTSLTSSATLSDLSVCLWFKIFYFRKTSSYVFSYATSDKDNNEMNLGISTPYFPITPTTGLFPTLAFKSPINTTFTFIPKSSTHSLNFIQNSSSSRLSLPGPYALTNA</sequence>
<accession>A0AAN8WKX6</accession>
<proteinExistence type="predicted"/>
<keyword evidence="3" id="KW-1185">Reference proteome</keyword>
<evidence type="ECO:0000256" key="1">
    <source>
        <dbReference type="SAM" id="MobiDB-lite"/>
    </source>
</evidence>
<feature type="region of interest" description="Disordered" evidence="1">
    <location>
        <begin position="1"/>
        <end position="46"/>
    </location>
</feature>
<protein>
    <submittedName>
        <fullName evidence="2">Uncharacterized protein</fullName>
    </submittedName>
</protein>